<dbReference type="EMBL" id="JBEZFP010000111">
    <property type="protein sequence ID" value="MEU8138125.1"/>
    <property type="molecule type" value="Genomic_DNA"/>
</dbReference>
<protein>
    <submittedName>
        <fullName evidence="1">SRPBCC family protein</fullName>
    </submittedName>
</protein>
<dbReference type="Gene3D" id="3.30.530.20">
    <property type="match status" value="1"/>
</dbReference>
<evidence type="ECO:0000313" key="2">
    <source>
        <dbReference type="Proteomes" id="UP001551482"/>
    </source>
</evidence>
<accession>A0ABV3DQV0</accession>
<comment type="caution">
    <text evidence="1">The sequence shown here is derived from an EMBL/GenBank/DDBJ whole genome shotgun (WGS) entry which is preliminary data.</text>
</comment>
<dbReference type="RefSeq" id="WP_358361004.1">
    <property type="nucleotide sequence ID" value="NZ_JBEZFP010000111.1"/>
</dbReference>
<dbReference type="CDD" id="cd07820">
    <property type="entry name" value="SRPBCC_3"/>
    <property type="match status" value="1"/>
</dbReference>
<dbReference type="PROSITE" id="PS51257">
    <property type="entry name" value="PROKAR_LIPOPROTEIN"/>
    <property type="match status" value="1"/>
</dbReference>
<dbReference type="Pfam" id="PF10604">
    <property type="entry name" value="Polyketide_cyc2"/>
    <property type="match status" value="1"/>
</dbReference>
<dbReference type="InterPro" id="IPR019587">
    <property type="entry name" value="Polyketide_cyclase/dehydratase"/>
</dbReference>
<proteinExistence type="predicted"/>
<name>A0ABV3DQV0_9ACTN</name>
<organism evidence="1 2">
    <name type="scientific">Streptodolium elevatio</name>
    <dbReference type="NCBI Taxonomy" id="3157996"/>
    <lineage>
        <taxon>Bacteria</taxon>
        <taxon>Bacillati</taxon>
        <taxon>Actinomycetota</taxon>
        <taxon>Actinomycetes</taxon>
        <taxon>Kitasatosporales</taxon>
        <taxon>Streptomycetaceae</taxon>
        <taxon>Streptodolium</taxon>
    </lineage>
</organism>
<dbReference type="InterPro" id="IPR023393">
    <property type="entry name" value="START-like_dom_sf"/>
</dbReference>
<sequence>MARFVLVTHIEAEPRRVFEASLDVGVHTASMAGACEEAVAGVTDRGLVLGDTVTWRARHFGVWWRMTAEITAYEPAGFFVDEQRRGPFRSWRHEHHFVADGDATTMRDTVAFAAPFGPVGRLAEAVVLRRYMARLISNRNRHLKQTLEH</sequence>
<reference evidence="1 2" key="1">
    <citation type="submission" date="2024-06" db="EMBL/GenBank/DDBJ databases">
        <title>The Natural Products Discovery Center: Release of the First 8490 Sequenced Strains for Exploring Actinobacteria Biosynthetic Diversity.</title>
        <authorList>
            <person name="Kalkreuter E."/>
            <person name="Kautsar S.A."/>
            <person name="Yang D."/>
            <person name="Bader C.D."/>
            <person name="Teijaro C.N."/>
            <person name="Fluegel L."/>
            <person name="Davis C.M."/>
            <person name="Simpson J.R."/>
            <person name="Lauterbach L."/>
            <person name="Steele A.D."/>
            <person name="Gui C."/>
            <person name="Meng S."/>
            <person name="Li G."/>
            <person name="Viehrig K."/>
            <person name="Ye F."/>
            <person name="Su P."/>
            <person name="Kiefer A.F."/>
            <person name="Nichols A."/>
            <person name="Cepeda A.J."/>
            <person name="Yan W."/>
            <person name="Fan B."/>
            <person name="Jiang Y."/>
            <person name="Adhikari A."/>
            <person name="Zheng C.-J."/>
            <person name="Schuster L."/>
            <person name="Cowan T.M."/>
            <person name="Smanski M.J."/>
            <person name="Chevrette M.G."/>
            <person name="De Carvalho L.P.S."/>
            <person name="Shen B."/>
        </authorList>
    </citation>
    <scope>NUCLEOTIDE SEQUENCE [LARGE SCALE GENOMIC DNA]</scope>
    <source>
        <strain evidence="1 2">NPDC048946</strain>
    </source>
</reference>
<dbReference type="Proteomes" id="UP001551482">
    <property type="component" value="Unassembled WGS sequence"/>
</dbReference>
<evidence type="ECO:0000313" key="1">
    <source>
        <dbReference type="EMBL" id="MEU8138125.1"/>
    </source>
</evidence>
<dbReference type="SUPFAM" id="SSF55961">
    <property type="entry name" value="Bet v1-like"/>
    <property type="match status" value="1"/>
</dbReference>
<gene>
    <name evidence="1" type="ORF">AB0C36_32030</name>
</gene>
<keyword evidence="2" id="KW-1185">Reference proteome</keyword>